<name>A0ACC2AX64_DIPCM</name>
<proteinExistence type="predicted"/>
<protein>
    <submittedName>
        <fullName evidence="1">Uncharacterized protein</fullName>
    </submittedName>
</protein>
<evidence type="ECO:0000313" key="1">
    <source>
        <dbReference type="EMBL" id="KAJ7522081.1"/>
    </source>
</evidence>
<dbReference type="EMBL" id="CM055110">
    <property type="protein sequence ID" value="KAJ7522081.1"/>
    <property type="molecule type" value="Genomic_DNA"/>
</dbReference>
<evidence type="ECO:0000313" key="2">
    <source>
        <dbReference type="Proteomes" id="UP001162992"/>
    </source>
</evidence>
<keyword evidence="2" id="KW-1185">Reference proteome</keyword>
<comment type="caution">
    <text evidence="1">The sequence shown here is derived from an EMBL/GenBank/DDBJ whole genome shotgun (WGS) entry which is preliminary data.</text>
</comment>
<gene>
    <name evidence="1" type="ORF">O6H91_19G082500</name>
</gene>
<dbReference type="Proteomes" id="UP001162992">
    <property type="component" value="Chromosome 19"/>
</dbReference>
<accession>A0ACC2AX64</accession>
<organism evidence="1 2">
    <name type="scientific">Diphasiastrum complanatum</name>
    <name type="common">Issler's clubmoss</name>
    <name type="synonym">Lycopodium complanatum</name>
    <dbReference type="NCBI Taxonomy" id="34168"/>
    <lineage>
        <taxon>Eukaryota</taxon>
        <taxon>Viridiplantae</taxon>
        <taxon>Streptophyta</taxon>
        <taxon>Embryophyta</taxon>
        <taxon>Tracheophyta</taxon>
        <taxon>Lycopodiopsida</taxon>
        <taxon>Lycopodiales</taxon>
        <taxon>Lycopodiaceae</taxon>
        <taxon>Lycopodioideae</taxon>
        <taxon>Diphasiastrum</taxon>
    </lineage>
</organism>
<sequence>MVFWGVEVRPKKSFKQSSEAFEGGKLHLSQATLGLHSKANERTVVACKVGDGSKFFLCSLIPGVMESCSLDLLFDQDVVFSVVGSASVHLAGYYLPADMPEVMGDESNEDLTFGGPSVVPDNAEKKKKKKKKKAEGKEAQKLNKKEVTKGSTQSDTVGSGENANTQKLVEGLAKEKRNVSSTVNDVSAATKTPDKPQSLKTDDQTPILLNPKSASKKGTPVVRRYPNGFEVEEISMGKPDGKQAKPGKRVSMHYTGKLKSNGKIFDSNIGKKAFEFRLGVGEVIKGWDIGVNGMRIGDRRRMTIPPQMAYGASGVPGTIPQNAWLIFDVELVNVK</sequence>
<reference evidence="2" key="1">
    <citation type="journal article" date="2024" name="Proc. Natl. Acad. Sci. U.S.A.">
        <title>Extraordinary preservation of gene collinearity over three hundred million years revealed in homosporous lycophytes.</title>
        <authorList>
            <person name="Li C."/>
            <person name="Wickell D."/>
            <person name="Kuo L.Y."/>
            <person name="Chen X."/>
            <person name="Nie B."/>
            <person name="Liao X."/>
            <person name="Peng D."/>
            <person name="Ji J."/>
            <person name="Jenkins J."/>
            <person name="Williams M."/>
            <person name="Shu S."/>
            <person name="Plott C."/>
            <person name="Barry K."/>
            <person name="Rajasekar S."/>
            <person name="Grimwood J."/>
            <person name="Han X."/>
            <person name="Sun S."/>
            <person name="Hou Z."/>
            <person name="He W."/>
            <person name="Dai G."/>
            <person name="Sun C."/>
            <person name="Schmutz J."/>
            <person name="Leebens-Mack J.H."/>
            <person name="Li F.W."/>
            <person name="Wang L."/>
        </authorList>
    </citation>
    <scope>NUCLEOTIDE SEQUENCE [LARGE SCALE GENOMIC DNA]</scope>
    <source>
        <strain evidence="2">cv. PW_Plant_1</strain>
    </source>
</reference>